<dbReference type="GO" id="GO:0005819">
    <property type="term" value="C:spindle"/>
    <property type="evidence" value="ECO:0007669"/>
    <property type="project" value="InterPro"/>
</dbReference>
<dbReference type="AlphaFoldDB" id="A0A3M7PRJ4"/>
<feature type="compositionally biased region" description="Polar residues" evidence="1">
    <location>
        <begin position="277"/>
        <end position="289"/>
    </location>
</feature>
<feature type="compositionally biased region" description="Acidic residues" evidence="1">
    <location>
        <begin position="317"/>
        <end position="326"/>
    </location>
</feature>
<proteinExistence type="predicted"/>
<feature type="region of interest" description="Disordered" evidence="1">
    <location>
        <begin position="75"/>
        <end position="143"/>
    </location>
</feature>
<feature type="region of interest" description="Disordered" evidence="1">
    <location>
        <begin position="514"/>
        <end position="537"/>
    </location>
</feature>
<feature type="compositionally biased region" description="Basic residues" evidence="1">
    <location>
        <begin position="75"/>
        <end position="84"/>
    </location>
</feature>
<name>A0A3M7PRJ4_BRAPC</name>
<feature type="compositionally biased region" description="Basic and acidic residues" evidence="1">
    <location>
        <begin position="341"/>
        <end position="354"/>
    </location>
</feature>
<feature type="compositionally biased region" description="Basic and acidic residues" evidence="1">
    <location>
        <begin position="168"/>
        <end position="180"/>
    </location>
</feature>
<feature type="compositionally biased region" description="Basic and acidic residues" evidence="1">
    <location>
        <begin position="782"/>
        <end position="793"/>
    </location>
</feature>
<feature type="compositionally biased region" description="Basic and acidic residues" evidence="1">
    <location>
        <begin position="193"/>
        <end position="203"/>
    </location>
</feature>
<feature type="compositionally biased region" description="Basic and acidic residues" evidence="1">
    <location>
        <begin position="581"/>
        <end position="613"/>
    </location>
</feature>
<feature type="region of interest" description="Disordered" evidence="1">
    <location>
        <begin position="162"/>
        <end position="258"/>
    </location>
</feature>
<feature type="compositionally biased region" description="Low complexity" evidence="1">
    <location>
        <begin position="108"/>
        <end position="119"/>
    </location>
</feature>
<evidence type="ECO:0000256" key="1">
    <source>
        <dbReference type="SAM" id="MobiDB-lite"/>
    </source>
</evidence>
<dbReference type="Pfam" id="PF16006">
    <property type="entry name" value="NUSAP"/>
    <property type="match status" value="1"/>
</dbReference>
<feature type="region of interest" description="Disordered" evidence="1">
    <location>
        <begin position="270"/>
        <end position="396"/>
    </location>
</feature>
<feature type="compositionally biased region" description="Basic and acidic residues" evidence="1">
    <location>
        <begin position="291"/>
        <end position="303"/>
    </location>
</feature>
<dbReference type="GO" id="GO:0005874">
    <property type="term" value="C:microtubule"/>
    <property type="evidence" value="ECO:0007669"/>
    <property type="project" value="InterPro"/>
</dbReference>
<dbReference type="InterPro" id="IPR026756">
    <property type="entry name" value="NuSAP"/>
</dbReference>
<reference evidence="2 3" key="1">
    <citation type="journal article" date="2018" name="Sci. Rep.">
        <title>Genomic signatures of local adaptation to the degree of environmental predictability in rotifers.</title>
        <authorList>
            <person name="Franch-Gras L."/>
            <person name="Hahn C."/>
            <person name="Garcia-Roger E.M."/>
            <person name="Carmona M.J."/>
            <person name="Serra M."/>
            <person name="Gomez A."/>
        </authorList>
    </citation>
    <scope>NUCLEOTIDE SEQUENCE [LARGE SCALE GENOMIC DNA]</scope>
    <source>
        <strain evidence="2">HYR1</strain>
    </source>
</reference>
<dbReference type="GO" id="GO:0000281">
    <property type="term" value="P:mitotic cytokinesis"/>
    <property type="evidence" value="ECO:0007669"/>
    <property type="project" value="InterPro"/>
</dbReference>
<feature type="compositionally biased region" description="Polar residues" evidence="1">
    <location>
        <begin position="618"/>
        <end position="629"/>
    </location>
</feature>
<keyword evidence="3" id="KW-1185">Reference proteome</keyword>
<sequence>MNLESLEEARYSELLKIAGKLQLELPQSKKVTFQQFNNTRINFSNLQKDVLIRLIREHCGTHDVEENLFQVVKKKLKKTSKKSKKNPEEEAEPEIDPANQTMTRSRTRTLNKTLNTTEPTEAKKSKKTKKSSKKESNENQEPEVIETRYEIREDGKRVKIKRIRKKVNKEDPNLPKEEKKTKKVKKAKAAIHSPEKEPVEHGEQSNACAEQQEESDNFKLQLNQSEKESLAEPKPVEHGEQSNACAEQQEESDNFKLQLNQSDEIVQENKEMEKNAEITQDNLEELNQSGEDEKVESLKRDECNEAVDSSLITNDEEKPDNEEELENVNVTRDIVNTTLEIGDKPEAHSHKEEESVVDTPQSVEKTNFDQELAHKKQSEEESKSEEAAKGRIGGARIVRPKQTVTVVQTIKTTKNETVVEEVKKVIEVVNREAGPRIVKPTIVLSEDSSADPKRKNTNDANNKVKKIKDHEAKKKDPEAFKVLARKAPDFKAIHEKESQKLESIDTYAIRKQERLNKLTEKSSPSAAEDKLKAKARTPILSAKPQSIFSKKTPLKSCATPKFVKNLTSQTGSLLSNIPKMAKRDEHKKEDSSKSDTKTVEPKTPEMPEQEKRSKIARTPSSVAKPTESSLLKSNLKRTLSVKVNEANNAASIPPQLQSSSFVRRKSFDLSKSLARPLKYNPHHGRLKKVDFSTKSVFLASLATNLNESKCNDKSVFKPNDSILNGSDANKRRVSTINKLRSDNGGACPDRNMVTDYLKSDKLKQITDKSTQMARKLRLERAKMHKMARSDQNRKLMNMDNSENEQEV</sequence>
<feature type="compositionally biased region" description="Basic and acidic residues" evidence="1">
    <location>
        <begin position="225"/>
        <end position="240"/>
    </location>
</feature>
<feature type="region of interest" description="Disordered" evidence="1">
    <location>
        <begin position="568"/>
        <end position="629"/>
    </location>
</feature>
<dbReference type="Proteomes" id="UP000276133">
    <property type="component" value="Unassembled WGS sequence"/>
</dbReference>
<protein>
    <submittedName>
        <fullName evidence="2">Uncharacterized protein</fullName>
    </submittedName>
</protein>
<organism evidence="2 3">
    <name type="scientific">Brachionus plicatilis</name>
    <name type="common">Marine rotifer</name>
    <name type="synonym">Brachionus muelleri</name>
    <dbReference type="NCBI Taxonomy" id="10195"/>
    <lineage>
        <taxon>Eukaryota</taxon>
        <taxon>Metazoa</taxon>
        <taxon>Spiralia</taxon>
        <taxon>Gnathifera</taxon>
        <taxon>Rotifera</taxon>
        <taxon>Eurotatoria</taxon>
        <taxon>Monogononta</taxon>
        <taxon>Pseudotrocha</taxon>
        <taxon>Ploima</taxon>
        <taxon>Brachionidae</taxon>
        <taxon>Brachionus</taxon>
    </lineage>
</organism>
<accession>A0A3M7PRJ4</accession>
<feature type="region of interest" description="Disordered" evidence="1">
    <location>
        <begin position="447"/>
        <end position="473"/>
    </location>
</feature>
<dbReference type="GO" id="GO:0040001">
    <property type="term" value="P:establishment of mitotic spindle localization"/>
    <property type="evidence" value="ECO:0007669"/>
    <property type="project" value="InterPro"/>
</dbReference>
<evidence type="ECO:0000313" key="2">
    <source>
        <dbReference type="EMBL" id="RNA01401.1"/>
    </source>
</evidence>
<gene>
    <name evidence="2" type="ORF">BpHYR1_002647</name>
</gene>
<feature type="region of interest" description="Disordered" evidence="1">
    <location>
        <begin position="782"/>
        <end position="807"/>
    </location>
</feature>
<dbReference type="EMBL" id="REGN01009348">
    <property type="protein sequence ID" value="RNA01401.1"/>
    <property type="molecule type" value="Genomic_DNA"/>
</dbReference>
<dbReference type="OrthoDB" id="3258416at2759"/>
<feature type="compositionally biased region" description="Polar residues" evidence="1">
    <location>
        <begin position="328"/>
        <end position="339"/>
    </location>
</feature>
<comment type="caution">
    <text evidence="2">The sequence shown here is derived from an EMBL/GenBank/DDBJ whole genome shotgun (WGS) entry which is preliminary data.</text>
</comment>
<feature type="compositionally biased region" description="Basic and acidic residues" evidence="1">
    <location>
        <begin position="366"/>
        <end position="389"/>
    </location>
</feature>
<evidence type="ECO:0000313" key="3">
    <source>
        <dbReference type="Proteomes" id="UP000276133"/>
    </source>
</evidence>